<feature type="domain" description="Cas12f1-like TNB" evidence="8">
    <location>
        <begin position="292"/>
        <end position="356"/>
    </location>
</feature>
<evidence type="ECO:0000259" key="7">
    <source>
        <dbReference type="Pfam" id="PF01385"/>
    </source>
</evidence>
<evidence type="ECO:0000256" key="3">
    <source>
        <dbReference type="ARBA" id="ARBA00022723"/>
    </source>
</evidence>
<evidence type="ECO:0000256" key="2">
    <source>
        <dbReference type="ARBA" id="ARBA00022578"/>
    </source>
</evidence>
<dbReference type="RefSeq" id="WP_254102545.1">
    <property type="nucleotide sequence ID" value="NZ_JANATA010000051.1"/>
</dbReference>
<evidence type="ECO:0000259" key="9">
    <source>
        <dbReference type="Pfam" id="PF12323"/>
    </source>
</evidence>
<keyword evidence="6" id="KW-0233">DNA recombination</keyword>
<feature type="domain" description="Transposase putative helix-turn-helix" evidence="9">
    <location>
        <begin position="1"/>
        <end position="40"/>
    </location>
</feature>
<evidence type="ECO:0000313" key="11">
    <source>
        <dbReference type="Proteomes" id="UP001165413"/>
    </source>
</evidence>
<dbReference type="GO" id="GO:0032196">
    <property type="term" value="P:transposition"/>
    <property type="evidence" value="ECO:0007669"/>
    <property type="project" value="UniProtKB-KW"/>
</dbReference>
<dbReference type="GO" id="GO:0046872">
    <property type="term" value="F:metal ion binding"/>
    <property type="evidence" value="ECO:0007669"/>
    <property type="project" value="UniProtKB-KW"/>
</dbReference>
<evidence type="ECO:0000256" key="5">
    <source>
        <dbReference type="ARBA" id="ARBA00023125"/>
    </source>
</evidence>
<dbReference type="Pfam" id="PF12323">
    <property type="entry name" value="HTH_OrfB_IS605"/>
    <property type="match status" value="1"/>
</dbReference>
<evidence type="ECO:0000256" key="1">
    <source>
        <dbReference type="ARBA" id="ARBA00008761"/>
    </source>
</evidence>
<evidence type="ECO:0000256" key="4">
    <source>
        <dbReference type="ARBA" id="ARBA00022833"/>
    </source>
</evidence>
<protein>
    <submittedName>
        <fullName evidence="10">Transposase</fullName>
    </submittedName>
</protein>
<keyword evidence="11" id="KW-1185">Reference proteome</keyword>
<dbReference type="NCBIfam" id="NF040570">
    <property type="entry name" value="guided_TnpB"/>
    <property type="match status" value="1"/>
</dbReference>
<dbReference type="AlphaFoldDB" id="A0AA41X4Q9"/>
<evidence type="ECO:0000259" key="8">
    <source>
        <dbReference type="Pfam" id="PF07282"/>
    </source>
</evidence>
<dbReference type="Proteomes" id="UP001165413">
    <property type="component" value="Unassembled WGS sequence"/>
</dbReference>
<dbReference type="EMBL" id="JANATA010000051">
    <property type="protein sequence ID" value="MCP3429782.1"/>
    <property type="molecule type" value="Genomic_DNA"/>
</dbReference>
<feature type="non-terminal residue" evidence="10">
    <location>
        <position position="371"/>
    </location>
</feature>
<feature type="domain" description="Probable transposase IS891/IS1136/IS1341" evidence="7">
    <location>
        <begin position="174"/>
        <end position="279"/>
    </location>
</feature>
<dbReference type="InterPro" id="IPR010095">
    <property type="entry name" value="Cas12f1-like_TNB"/>
</dbReference>
<gene>
    <name evidence="10" type="ORF">NLF92_12640</name>
</gene>
<name>A0AA41X4Q9_9ALTE</name>
<dbReference type="Pfam" id="PF07282">
    <property type="entry name" value="Cas12f1-like_TNB"/>
    <property type="match status" value="1"/>
</dbReference>
<dbReference type="Pfam" id="PF01385">
    <property type="entry name" value="OrfB_IS605"/>
    <property type="match status" value="1"/>
</dbReference>
<dbReference type="GO" id="GO:0003677">
    <property type="term" value="F:DNA binding"/>
    <property type="evidence" value="ECO:0007669"/>
    <property type="project" value="UniProtKB-KW"/>
</dbReference>
<proteinExistence type="inferred from homology"/>
<keyword evidence="5" id="KW-0238">DNA-binding</keyword>
<keyword evidence="2" id="KW-0815">Transposition</keyword>
<comment type="caution">
    <text evidence="10">The sequence shown here is derived from an EMBL/GenBank/DDBJ whole genome shotgun (WGS) entry which is preliminary data.</text>
</comment>
<comment type="similarity">
    <text evidence="1">In the C-terminal section; belongs to the transposase 35 family.</text>
</comment>
<dbReference type="InterPro" id="IPR021027">
    <property type="entry name" value="Transposase_put_HTH"/>
</dbReference>
<sequence length="371" mass="42180">RYNYRLNPTPEQAEKLTEFASYARGVWNLLLSENIRRYEYDKTFLFYHDMAALIKDLKPFEEFAWVKAFDAAAAQQVARDLDTALKNACGKGRLQHFPKHKVSYKKKKQHNDSFRCVNNANCIRIENGTISLPKIGKVPIKLHRKLVSDIKTVTVQYKHGRWQCSITQQVKCAAPKQQLHTVAGFDINSQQTVVGSNGYVANNPKHLKQSKDKLSQLQRQLARRTKGSHRWQKTKHRINTLHGKIARQRLDFAHKTSRQITNESDICVFEDLNVKGMQQFNGSMIGDNVMGMITSLVKYKTELAGNIYYEIGRYEKSTGVCVECDQHHVLSLDQRSFTCTGCGICQSRDVSAAMTIARKGELGIIADGLVA</sequence>
<keyword evidence="4" id="KW-0862">Zinc</keyword>
<reference evidence="10" key="1">
    <citation type="submission" date="2022-07" db="EMBL/GenBank/DDBJ databases">
        <title>Characterization of the Novel Bacterium Alteromonas immobilis LMIT006 and Alteromonas gregis LMIT007.</title>
        <authorList>
            <person name="Lin X."/>
        </authorList>
    </citation>
    <scope>NUCLEOTIDE SEQUENCE</scope>
    <source>
        <strain evidence="10">LMIT007</strain>
    </source>
</reference>
<evidence type="ECO:0000256" key="6">
    <source>
        <dbReference type="ARBA" id="ARBA00023172"/>
    </source>
</evidence>
<accession>A0AA41X4Q9</accession>
<dbReference type="GO" id="GO:0006310">
    <property type="term" value="P:DNA recombination"/>
    <property type="evidence" value="ECO:0007669"/>
    <property type="project" value="UniProtKB-KW"/>
</dbReference>
<keyword evidence="3" id="KW-0479">Metal-binding</keyword>
<feature type="non-terminal residue" evidence="10">
    <location>
        <position position="1"/>
    </location>
</feature>
<organism evidence="10 11">
    <name type="scientific">Opacimonas viscosa</name>
    <dbReference type="NCBI Taxonomy" id="2961944"/>
    <lineage>
        <taxon>Bacteria</taxon>
        <taxon>Pseudomonadati</taxon>
        <taxon>Pseudomonadota</taxon>
        <taxon>Gammaproteobacteria</taxon>
        <taxon>Alteromonadales</taxon>
        <taxon>Alteromonadaceae</taxon>
        <taxon>Opacimonas</taxon>
    </lineage>
</organism>
<dbReference type="InterPro" id="IPR001959">
    <property type="entry name" value="Transposase"/>
</dbReference>
<evidence type="ECO:0000313" key="10">
    <source>
        <dbReference type="EMBL" id="MCP3429782.1"/>
    </source>
</evidence>